<accession>A0A8J3FM74</accession>
<name>A0A8J3FM74_9ACTN</name>
<dbReference type="AlphaFoldDB" id="A0A8J3FM74"/>
<organism evidence="3 4">
    <name type="scientific">Mangrovihabitans endophyticus</name>
    <dbReference type="NCBI Taxonomy" id="1751298"/>
    <lineage>
        <taxon>Bacteria</taxon>
        <taxon>Bacillati</taxon>
        <taxon>Actinomycetota</taxon>
        <taxon>Actinomycetes</taxon>
        <taxon>Micromonosporales</taxon>
        <taxon>Micromonosporaceae</taxon>
        <taxon>Mangrovihabitans</taxon>
    </lineage>
</organism>
<keyword evidence="4" id="KW-1185">Reference proteome</keyword>
<protein>
    <submittedName>
        <fullName evidence="3">HNH endonuclease</fullName>
    </submittedName>
</protein>
<dbReference type="EMBL" id="BMMX01000001">
    <property type="protein sequence ID" value="GGK70813.1"/>
    <property type="molecule type" value="Genomic_DNA"/>
</dbReference>
<evidence type="ECO:0000313" key="4">
    <source>
        <dbReference type="Proteomes" id="UP000656042"/>
    </source>
</evidence>
<sequence>MIEELEQARARTQKCALAPAWSLTDEQLIDALDTAHRVEQAAAAVKLHLIRQIDLRDPEQTRAWRTTASWLRDHLRLDPRTARDLVAQAGAVARHPLVDHALSMGALDQRRAGSVLAALDELPPEVSTATVAAAESMLTGLAEEFAPSQMRRIGARVLEHVAPDEAKRLGKSLLERQERRARRRRAFSLSAPADGQVSLRGTLSVEDAAVVRAALDPLCRPSRSPVASDERTPPQSRADALVEVCNLALRTGELPSSTAGPAQLVVTAPYDVLAGEFGRGHLDAGERISAASVRRLACDAGILPMVLGGAGQPLDVGRARRAFTGALRRAVVTRDRGCAFPDCDRPARWTDVHHIVSWLDGGETSVRNGVLLCRRHHRVVHEGEWTVRAGPDGVPEFVPPRGHALGRTRRNRFHRLT</sequence>
<dbReference type="Pfam" id="PF01844">
    <property type="entry name" value="HNH"/>
    <property type="match status" value="1"/>
</dbReference>
<evidence type="ECO:0000259" key="2">
    <source>
        <dbReference type="SMART" id="SM00507"/>
    </source>
</evidence>
<comment type="similarity">
    <text evidence="1">Belongs to the Rv1128c/1148c/1588c/1702c/1945/3466 family.</text>
</comment>
<dbReference type="InterPro" id="IPR003615">
    <property type="entry name" value="HNH_nuc"/>
</dbReference>
<dbReference type="InterPro" id="IPR003870">
    <property type="entry name" value="DUF222"/>
</dbReference>
<evidence type="ECO:0000256" key="1">
    <source>
        <dbReference type="ARBA" id="ARBA00023450"/>
    </source>
</evidence>
<dbReference type="Pfam" id="PF02720">
    <property type="entry name" value="DUF222"/>
    <property type="match status" value="1"/>
</dbReference>
<dbReference type="CDD" id="cd00085">
    <property type="entry name" value="HNHc"/>
    <property type="match status" value="1"/>
</dbReference>
<dbReference type="Proteomes" id="UP000656042">
    <property type="component" value="Unassembled WGS sequence"/>
</dbReference>
<keyword evidence="3" id="KW-0378">Hydrolase</keyword>
<evidence type="ECO:0000313" key="3">
    <source>
        <dbReference type="EMBL" id="GGK70813.1"/>
    </source>
</evidence>
<comment type="caution">
    <text evidence="3">The sequence shown here is derived from an EMBL/GenBank/DDBJ whole genome shotgun (WGS) entry which is preliminary data.</text>
</comment>
<dbReference type="InterPro" id="IPR002711">
    <property type="entry name" value="HNH"/>
</dbReference>
<reference evidence="3" key="2">
    <citation type="submission" date="2020-09" db="EMBL/GenBank/DDBJ databases">
        <authorList>
            <person name="Sun Q."/>
            <person name="Zhou Y."/>
        </authorList>
    </citation>
    <scope>NUCLEOTIDE SEQUENCE</scope>
    <source>
        <strain evidence="3">CGMCC 4.7299</strain>
    </source>
</reference>
<gene>
    <name evidence="3" type="ORF">GCM10012284_00850</name>
</gene>
<dbReference type="GO" id="GO:0004519">
    <property type="term" value="F:endonuclease activity"/>
    <property type="evidence" value="ECO:0007669"/>
    <property type="project" value="UniProtKB-KW"/>
</dbReference>
<dbReference type="GO" id="GO:0008270">
    <property type="term" value="F:zinc ion binding"/>
    <property type="evidence" value="ECO:0007669"/>
    <property type="project" value="InterPro"/>
</dbReference>
<feature type="domain" description="HNH nuclease" evidence="2">
    <location>
        <begin position="326"/>
        <end position="378"/>
    </location>
</feature>
<reference evidence="3" key="1">
    <citation type="journal article" date="2014" name="Int. J. Syst. Evol. Microbiol.">
        <title>Complete genome sequence of Corynebacterium casei LMG S-19264T (=DSM 44701T), isolated from a smear-ripened cheese.</title>
        <authorList>
            <consortium name="US DOE Joint Genome Institute (JGI-PGF)"/>
            <person name="Walter F."/>
            <person name="Albersmeier A."/>
            <person name="Kalinowski J."/>
            <person name="Ruckert C."/>
        </authorList>
    </citation>
    <scope>NUCLEOTIDE SEQUENCE</scope>
    <source>
        <strain evidence="3">CGMCC 4.7299</strain>
    </source>
</reference>
<keyword evidence="3" id="KW-0540">Nuclease</keyword>
<keyword evidence="3" id="KW-0255">Endonuclease</keyword>
<dbReference type="GO" id="GO:0003676">
    <property type="term" value="F:nucleic acid binding"/>
    <property type="evidence" value="ECO:0007669"/>
    <property type="project" value="InterPro"/>
</dbReference>
<proteinExistence type="inferred from homology"/>
<dbReference type="SMART" id="SM00507">
    <property type="entry name" value="HNHc"/>
    <property type="match status" value="1"/>
</dbReference>
<dbReference type="RefSeq" id="WP_189077001.1">
    <property type="nucleotide sequence ID" value="NZ_BMMX01000001.1"/>
</dbReference>